<feature type="non-terminal residue" evidence="9">
    <location>
        <position position="1"/>
    </location>
</feature>
<feature type="domain" description="Four-carbon acid sugar kinase N-terminal" evidence="7">
    <location>
        <begin position="9"/>
        <end position="190"/>
    </location>
</feature>
<dbReference type="InterPro" id="IPR031475">
    <property type="entry name" value="NBD_C"/>
</dbReference>
<dbReference type="GO" id="GO:0005524">
    <property type="term" value="F:ATP binding"/>
    <property type="evidence" value="ECO:0007669"/>
    <property type="project" value="UniProtKB-KW"/>
</dbReference>
<comment type="similarity">
    <text evidence="1">Belongs to the four-carbon acid sugar kinase family.</text>
</comment>
<organism evidence="9 10">
    <name type="scientific">Candidatus Avacidaminococcus intestinavium</name>
    <dbReference type="NCBI Taxonomy" id="2840684"/>
    <lineage>
        <taxon>Bacteria</taxon>
        <taxon>Bacillati</taxon>
        <taxon>Bacillota</taxon>
        <taxon>Negativicutes</taxon>
        <taxon>Acidaminococcales</taxon>
        <taxon>Acidaminococcaceae</taxon>
        <taxon>Acidaminococcaceae incertae sedis</taxon>
        <taxon>Candidatus Avacidaminococcus</taxon>
    </lineage>
</organism>
<evidence type="ECO:0000256" key="1">
    <source>
        <dbReference type="ARBA" id="ARBA00005715"/>
    </source>
</evidence>
<evidence type="ECO:0000313" key="9">
    <source>
        <dbReference type="EMBL" id="HIU65005.1"/>
    </source>
</evidence>
<dbReference type="GO" id="GO:0016301">
    <property type="term" value="F:kinase activity"/>
    <property type="evidence" value="ECO:0007669"/>
    <property type="project" value="UniProtKB-KW"/>
</dbReference>
<evidence type="ECO:0000313" key="10">
    <source>
        <dbReference type="Proteomes" id="UP000824099"/>
    </source>
</evidence>
<gene>
    <name evidence="9" type="ORF">IAB06_08245</name>
</gene>
<name>A0A9D1MQX7_9FIRM</name>
<evidence type="ECO:0000256" key="5">
    <source>
        <dbReference type="ARBA" id="ARBA00022840"/>
    </source>
</evidence>
<dbReference type="Proteomes" id="UP000824099">
    <property type="component" value="Unassembled WGS sequence"/>
</dbReference>
<evidence type="ECO:0000259" key="7">
    <source>
        <dbReference type="Pfam" id="PF07005"/>
    </source>
</evidence>
<dbReference type="Gene3D" id="3.40.50.10840">
    <property type="entry name" value="Putative sugar-binding, N-terminal domain"/>
    <property type="match status" value="1"/>
</dbReference>
<evidence type="ECO:0000256" key="4">
    <source>
        <dbReference type="ARBA" id="ARBA00022777"/>
    </source>
</evidence>
<proteinExistence type="inferred from homology"/>
<dbReference type="Pfam" id="PF07005">
    <property type="entry name" value="SBD_N"/>
    <property type="match status" value="1"/>
</dbReference>
<dbReference type="Gene3D" id="3.40.980.20">
    <property type="entry name" value="Four-carbon acid sugar kinase, nucleotide binding domain"/>
    <property type="match status" value="1"/>
</dbReference>
<dbReference type="SUPFAM" id="SSF142764">
    <property type="entry name" value="YgbK-like"/>
    <property type="match status" value="1"/>
</dbReference>
<keyword evidence="3" id="KW-0547">Nucleotide-binding</keyword>
<accession>A0A9D1MQX7</accession>
<protein>
    <submittedName>
        <fullName evidence="9">Four-carbon acid sugar kinase family protein</fullName>
    </submittedName>
</protein>
<keyword evidence="5" id="KW-0067">ATP-binding</keyword>
<dbReference type="AlphaFoldDB" id="A0A9D1MQX7"/>
<dbReference type="Pfam" id="PF17042">
    <property type="entry name" value="NBD_C"/>
    <property type="match status" value="1"/>
</dbReference>
<keyword evidence="4 9" id="KW-0418">Kinase</keyword>
<dbReference type="EMBL" id="DVNI01000137">
    <property type="protein sequence ID" value="HIU65005.1"/>
    <property type="molecule type" value="Genomic_DNA"/>
</dbReference>
<dbReference type="InterPro" id="IPR037051">
    <property type="entry name" value="4-carb_acid_sugar_kinase_N_sf"/>
</dbReference>
<feature type="domain" description="Four-carbon acid sugar kinase nucleotide binding" evidence="8">
    <location>
        <begin position="202"/>
        <end position="363"/>
    </location>
</feature>
<evidence type="ECO:0000259" key="8">
    <source>
        <dbReference type="Pfam" id="PF17042"/>
    </source>
</evidence>
<dbReference type="InterPro" id="IPR042213">
    <property type="entry name" value="NBD_C_sf"/>
</dbReference>
<sequence length="377" mass="41646">PVTVLLATDNLNNAQDSVVLDTESRVITPEAAYSKVKKATEDALKENVYEFVYKKVDSTLRGNIIPEIKAMVDAFQPELVVFAPAFPRAGRTTENGIQKVDGTPLLATEMVKDPRNPIKYDDLGKMLREELQIKPTHHNLEELRSRNLRIESGYHTFDAIYSKDMQLIAQVVMQSEKRTLWIGSAGLAEGFFKEKYPNNPVLAIMGSVSENSMEQMAYADKHNVPIVEIDMRELLKGASWTIYQKEAVTILQSGKDVIVTAARSKEKLSEVLKYAAQQGVSANKLSAMTKKMFGELTRGILEETKVSGMFLTGGDTAISIINELGAQGSRIESEVLTGFVLSRLDGGLYDGLPVITKAGAFGGLKDVYYSLNKIKEI</sequence>
<comment type="caution">
    <text evidence="9">The sequence shown here is derived from an EMBL/GenBank/DDBJ whole genome shotgun (WGS) entry which is preliminary data.</text>
</comment>
<evidence type="ECO:0000256" key="2">
    <source>
        <dbReference type="ARBA" id="ARBA00022679"/>
    </source>
</evidence>
<dbReference type="InterPro" id="IPR010737">
    <property type="entry name" value="4-carb_acid_sugar_kinase_N"/>
</dbReference>
<keyword evidence="6" id="KW-0119">Carbohydrate metabolism</keyword>
<reference evidence="9" key="2">
    <citation type="journal article" date="2021" name="PeerJ">
        <title>Extensive microbial diversity within the chicken gut microbiome revealed by metagenomics and culture.</title>
        <authorList>
            <person name="Gilroy R."/>
            <person name="Ravi A."/>
            <person name="Getino M."/>
            <person name="Pursley I."/>
            <person name="Horton D.L."/>
            <person name="Alikhan N.F."/>
            <person name="Baker D."/>
            <person name="Gharbi K."/>
            <person name="Hall N."/>
            <person name="Watson M."/>
            <person name="Adriaenssens E.M."/>
            <person name="Foster-Nyarko E."/>
            <person name="Jarju S."/>
            <person name="Secka A."/>
            <person name="Antonio M."/>
            <person name="Oren A."/>
            <person name="Chaudhuri R.R."/>
            <person name="La Ragione R."/>
            <person name="Hildebrand F."/>
            <person name="Pallen M.J."/>
        </authorList>
    </citation>
    <scope>NUCLEOTIDE SEQUENCE</scope>
    <source>
        <strain evidence="9">CHK160-1198</strain>
    </source>
</reference>
<reference evidence="9" key="1">
    <citation type="submission" date="2020-10" db="EMBL/GenBank/DDBJ databases">
        <authorList>
            <person name="Gilroy R."/>
        </authorList>
    </citation>
    <scope>NUCLEOTIDE SEQUENCE</scope>
    <source>
        <strain evidence="9">CHK160-1198</strain>
    </source>
</reference>
<keyword evidence="2" id="KW-0808">Transferase</keyword>
<evidence type="ECO:0000256" key="6">
    <source>
        <dbReference type="ARBA" id="ARBA00023277"/>
    </source>
</evidence>
<evidence type="ECO:0000256" key="3">
    <source>
        <dbReference type="ARBA" id="ARBA00022741"/>
    </source>
</evidence>